<evidence type="ECO:0000313" key="2">
    <source>
        <dbReference type="EMBL" id="KAF0754593.1"/>
    </source>
</evidence>
<evidence type="ECO:0000313" key="3">
    <source>
        <dbReference type="Proteomes" id="UP000478052"/>
    </source>
</evidence>
<organism evidence="2 3">
    <name type="scientific">Aphis craccivora</name>
    <name type="common">Cowpea aphid</name>
    <dbReference type="NCBI Taxonomy" id="307492"/>
    <lineage>
        <taxon>Eukaryota</taxon>
        <taxon>Metazoa</taxon>
        <taxon>Ecdysozoa</taxon>
        <taxon>Arthropoda</taxon>
        <taxon>Hexapoda</taxon>
        <taxon>Insecta</taxon>
        <taxon>Pterygota</taxon>
        <taxon>Neoptera</taxon>
        <taxon>Paraneoptera</taxon>
        <taxon>Hemiptera</taxon>
        <taxon>Sternorrhyncha</taxon>
        <taxon>Aphidomorpha</taxon>
        <taxon>Aphidoidea</taxon>
        <taxon>Aphididae</taxon>
        <taxon>Aphidini</taxon>
        <taxon>Aphis</taxon>
        <taxon>Aphis</taxon>
    </lineage>
</organism>
<dbReference type="PANTHER" id="PTHR45749">
    <property type="match status" value="1"/>
</dbReference>
<dbReference type="InterPro" id="IPR008906">
    <property type="entry name" value="HATC_C_dom"/>
</dbReference>
<feature type="domain" description="HAT C-terminal dimerisation" evidence="1">
    <location>
        <begin position="776"/>
        <end position="841"/>
    </location>
</feature>
<dbReference type="PANTHER" id="PTHR45749:SF33">
    <property type="entry name" value="ZINC FINGER MYM-TYPE PROTEIN 1"/>
    <property type="match status" value="1"/>
</dbReference>
<feature type="non-terminal residue" evidence="2">
    <location>
        <position position="875"/>
    </location>
</feature>
<proteinExistence type="predicted"/>
<accession>A0A6G0YF54</accession>
<protein>
    <submittedName>
        <fullName evidence="2">Zinc finger MYM-type protein 1-like</fullName>
    </submittedName>
</protein>
<dbReference type="OrthoDB" id="6618053at2759"/>
<dbReference type="AlphaFoldDB" id="A0A6G0YF54"/>
<keyword evidence="3" id="KW-1185">Reference proteome</keyword>
<dbReference type="SUPFAM" id="SSF53098">
    <property type="entry name" value="Ribonuclease H-like"/>
    <property type="match status" value="1"/>
</dbReference>
<reference evidence="2 3" key="1">
    <citation type="submission" date="2019-08" db="EMBL/GenBank/DDBJ databases">
        <title>Whole genome of Aphis craccivora.</title>
        <authorList>
            <person name="Voronova N.V."/>
            <person name="Shulinski R.S."/>
            <person name="Bandarenka Y.V."/>
            <person name="Zhorov D.G."/>
            <person name="Warner D."/>
        </authorList>
    </citation>
    <scope>NUCLEOTIDE SEQUENCE [LARGE SCALE GENOMIC DNA]</scope>
    <source>
        <strain evidence="2">180601</strain>
        <tissue evidence="2">Whole Body</tissue>
    </source>
</reference>
<dbReference type="EMBL" id="VUJU01004369">
    <property type="protein sequence ID" value="KAF0754593.1"/>
    <property type="molecule type" value="Genomic_DNA"/>
</dbReference>
<gene>
    <name evidence="2" type="ORF">FWK35_00015041</name>
</gene>
<sequence>MIQARLFKTELVATYVYIRPLNFKSDGMSVYKHKSGFQKRKEKEVREIEASKGQMSLNKYMQFANYTNYRNSTAIGSFKTVNQPSCETTIERITECQPSTSTTACPKCPDSTLQSLSFSVNETAVTLPMSLPTQTNTTLSSKFETAESRQFELSPLSVENKNILVVSSNTNRYFDIGSINFNIDIDIKKSHEKLPATFPEDSQGFSMPTTIFKKKLANGECVERDWLVWSKEKAALFCLPCKIFSPHMTKLSILASAEGWSATRNWRKLHARIPEHEKSESHKSCYFHWKTEQLKHQKEKSLSDLVAKTIKHEQEVLRGLLRRLFDVTLFLAERGDKIGDNNNGNFLGILELLAIYDPLLNEHLRSVRHSQETGKKLQVTYLSPQIQNEFIDICGSIIREHILKERGEAKYFSLIVDATPDSAHIEQTAFLIRYVHRTNGDNGADESKQEIETKLIGSYKVHERLLAFVDCSKKTGEAIYDLIRTTLKQYNIPLSDCRGQGYDNGSNMRGAYKGVQARILEDNNFAIYSAPQRWEILQKKIGCSLHSTSQTRWSARVESVKPVAAHLPGLVEALDDVLLLNLSAECRRDVKGLKTYLQSFDCLILASIWFKTLKTIDLVNRVNQARGETIDIVSKNLQNLVKELQSMRNESWEKIWSETTIVAENIGWPDKLIDQSKRVKKRKKMVDEESIEEYSSETIDPQLVFKRNVFYVILDEVIADINKRFESLKTLIDIFSVLWDFKHMTESEIKLKSRNLVLKYNDDLQDLFMLLTLELLNHLHKTNLAKMFPNLCIALRIFLTIPATVASAERSFSTLKRVKNVLRSTMTQQRLSSLGVLAVEAQLAKTIDMDGAIDDFALLISLCRFIKIKCFKTAW</sequence>
<dbReference type="GO" id="GO:0046983">
    <property type="term" value="F:protein dimerization activity"/>
    <property type="evidence" value="ECO:0007669"/>
    <property type="project" value="InterPro"/>
</dbReference>
<dbReference type="Proteomes" id="UP000478052">
    <property type="component" value="Unassembled WGS sequence"/>
</dbReference>
<evidence type="ECO:0000259" key="1">
    <source>
        <dbReference type="Pfam" id="PF05699"/>
    </source>
</evidence>
<comment type="caution">
    <text evidence="2">The sequence shown here is derived from an EMBL/GenBank/DDBJ whole genome shotgun (WGS) entry which is preliminary data.</text>
</comment>
<dbReference type="Pfam" id="PF05699">
    <property type="entry name" value="Dimer_Tnp_hAT"/>
    <property type="match status" value="1"/>
</dbReference>
<dbReference type="InterPro" id="IPR012337">
    <property type="entry name" value="RNaseH-like_sf"/>
</dbReference>
<name>A0A6G0YF54_APHCR</name>